<protein>
    <submittedName>
        <fullName evidence="1">Uncharacterized protein</fullName>
    </submittedName>
</protein>
<dbReference type="EMBL" id="BMDJ01000004">
    <property type="protein sequence ID" value="GGI25272.1"/>
    <property type="molecule type" value="Genomic_DNA"/>
</dbReference>
<organism evidence="1 2">
    <name type="scientific">Pedobacter mendelii</name>
    <dbReference type="NCBI Taxonomy" id="1908240"/>
    <lineage>
        <taxon>Bacteria</taxon>
        <taxon>Pseudomonadati</taxon>
        <taxon>Bacteroidota</taxon>
        <taxon>Sphingobacteriia</taxon>
        <taxon>Sphingobacteriales</taxon>
        <taxon>Sphingobacteriaceae</taxon>
        <taxon>Pedobacter</taxon>
    </lineage>
</organism>
<evidence type="ECO:0000313" key="1">
    <source>
        <dbReference type="EMBL" id="GGI25272.1"/>
    </source>
</evidence>
<gene>
    <name evidence="1" type="ORF">GCM10008119_16830</name>
</gene>
<reference evidence="2" key="1">
    <citation type="journal article" date="2019" name="Int. J. Syst. Evol. Microbiol.">
        <title>The Global Catalogue of Microorganisms (GCM) 10K type strain sequencing project: providing services to taxonomists for standard genome sequencing and annotation.</title>
        <authorList>
            <consortium name="The Broad Institute Genomics Platform"/>
            <consortium name="The Broad Institute Genome Sequencing Center for Infectious Disease"/>
            <person name="Wu L."/>
            <person name="Ma J."/>
        </authorList>
    </citation>
    <scope>NUCLEOTIDE SEQUENCE [LARGE SCALE GENOMIC DNA]</scope>
    <source>
        <strain evidence="2">CCM 8939</strain>
    </source>
</reference>
<dbReference type="RefSeq" id="WP_188413078.1">
    <property type="nucleotide sequence ID" value="NZ_BMDJ01000004.1"/>
</dbReference>
<dbReference type="Proteomes" id="UP000645390">
    <property type="component" value="Unassembled WGS sequence"/>
</dbReference>
<sequence>MRNKALKRKVANNFVVGYLDTDRVFTVFTIQRPVKTRYIQIALTNITHQNQDGKQTFVKIINSLQLNFD</sequence>
<comment type="caution">
    <text evidence="1">The sequence shown here is derived from an EMBL/GenBank/DDBJ whole genome shotgun (WGS) entry which is preliminary data.</text>
</comment>
<keyword evidence="2" id="KW-1185">Reference proteome</keyword>
<accession>A0ABQ2BIF1</accession>
<proteinExistence type="predicted"/>
<name>A0ABQ2BIF1_9SPHI</name>
<evidence type="ECO:0000313" key="2">
    <source>
        <dbReference type="Proteomes" id="UP000645390"/>
    </source>
</evidence>